<feature type="transmembrane region" description="Helical" evidence="2">
    <location>
        <begin position="253"/>
        <end position="274"/>
    </location>
</feature>
<feature type="region of interest" description="Disordered" evidence="1">
    <location>
        <begin position="1"/>
        <end position="46"/>
    </location>
</feature>
<keyword evidence="2" id="KW-0472">Membrane</keyword>
<name>A0A0N8H5Z1_9HYPO</name>
<keyword evidence="4" id="KW-1185">Reference proteome</keyword>
<feature type="compositionally biased region" description="Polar residues" evidence="1">
    <location>
        <begin position="10"/>
        <end position="22"/>
    </location>
</feature>
<evidence type="ECO:0000256" key="1">
    <source>
        <dbReference type="SAM" id="MobiDB-lite"/>
    </source>
</evidence>
<organism evidence="3 4">
    <name type="scientific">Neonectria ditissima</name>
    <dbReference type="NCBI Taxonomy" id="78410"/>
    <lineage>
        <taxon>Eukaryota</taxon>
        <taxon>Fungi</taxon>
        <taxon>Dikarya</taxon>
        <taxon>Ascomycota</taxon>
        <taxon>Pezizomycotina</taxon>
        <taxon>Sordariomycetes</taxon>
        <taxon>Hypocreomycetidae</taxon>
        <taxon>Hypocreales</taxon>
        <taxon>Nectriaceae</taxon>
        <taxon>Neonectria</taxon>
    </lineage>
</organism>
<dbReference type="STRING" id="78410.A0A0N8H5Z1"/>
<sequence length="279" mass="31045">MDDDNEPVATRQQQHGTANTESPAEPFSERTPSARTKKEVTKTREWSARLEGALPPGFPPVGVTASHTVTVSHTLNYCCRAQASSTAKTLVIGVFDLFDREPREIAIDITDGANLFWKLKWGTLRLRGIRAALLSLKSVRTIRLYKRQCFPQEGFHRRIILPAHAIEDMRNLVTTYKMLHVSSGMSSDWADWITSNINEENYALEIVFDWSPLRVSIALLMPMVLSLAIGLWFNSRDWTDLATIQTAWGVASYVVTAASLLAGLLALLTALTTADRSGI</sequence>
<dbReference type="Proteomes" id="UP000050424">
    <property type="component" value="Unassembled WGS sequence"/>
</dbReference>
<dbReference type="EMBL" id="LKCW01000163">
    <property type="protein sequence ID" value="KPM37516.1"/>
    <property type="molecule type" value="Genomic_DNA"/>
</dbReference>
<evidence type="ECO:0000313" key="3">
    <source>
        <dbReference type="EMBL" id="KPM37516.1"/>
    </source>
</evidence>
<feature type="compositionally biased region" description="Basic and acidic residues" evidence="1">
    <location>
        <begin position="36"/>
        <end position="46"/>
    </location>
</feature>
<evidence type="ECO:0000256" key="2">
    <source>
        <dbReference type="SAM" id="Phobius"/>
    </source>
</evidence>
<protein>
    <submittedName>
        <fullName evidence="3">Uncharacterized protein</fullName>
    </submittedName>
</protein>
<comment type="caution">
    <text evidence="3">The sequence shown here is derived from an EMBL/GenBank/DDBJ whole genome shotgun (WGS) entry which is preliminary data.</text>
</comment>
<dbReference type="OrthoDB" id="5420013at2759"/>
<proteinExistence type="predicted"/>
<feature type="transmembrane region" description="Helical" evidence="2">
    <location>
        <begin position="215"/>
        <end position="233"/>
    </location>
</feature>
<keyword evidence="2" id="KW-0812">Transmembrane</keyword>
<accession>A0A0N8H5Z1</accession>
<gene>
    <name evidence="3" type="ORF">AK830_g9035</name>
</gene>
<reference evidence="3 4" key="1">
    <citation type="submission" date="2015-09" db="EMBL/GenBank/DDBJ databases">
        <title>Draft genome of a European isolate of the apple canker pathogen Neonectria ditissima.</title>
        <authorList>
            <person name="Gomez-Cortecero A."/>
            <person name="Harrison R.J."/>
            <person name="Armitage A.D."/>
        </authorList>
    </citation>
    <scope>NUCLEOTIDE SEQUENCE [LARGE SCALE GENOMIC DNA]</scope>
    <source>
        <strain evidence="3 4">R09/05</strain>
    </source>
</reference>
<dbReference type="AlphaFoldDB" id="A0A0N8H5Z1"/>
<evidence type="ECO:0000313" key="4">
    <source>
        <dbReference type="Proteomes" id="UP000050424"/>
    </source>
</evidence>
<keyword evidence="2" id="KW-1133">Transmembrane helix</keyword>